<gene>
    <name evidence="1" type="ORF">AAY42_12610</name>
</gene>
<organism evidence="1 2">
    <name type="scientific">Flagellimonas eckloniae</name>
    <dbReference type="NCBI Taxonomy" id="346185"/>
    <lineage>
        <taxon>Bacteria</taxon>
        <taxon>Pseudomonadati</taxon>
        <taxon>Bacteroidota</taxon>
        <taxon>Flavobacteriia</taxon>
        <taxon>Flavobacteriales</taxon>
        <taxon>Flavobacteriaceae</taxon>
        <taxon>Flagellimonas</taxon>
    </lineage>
</organism>
<dbReference type="EMBL" id="LCTZ01000002">
    <property type="protein sequence ID" value="KQC30622.1"/>
    <property type="molecule type" value="Genomic_DNA"/>
</dbReference>
<keyword evidence="2" id="KW-1185">Reference proteome</keyword>
<reference evidence="1 2" key="1">
    <citation type="submission" date="2015-04" db="EMBL/GenBank/DDBJ databases">
        <title>Complete genome of flavobacterium.</title>
        <authorList>
            <person name="Kwon Y.M."/>
            <person name="Kim S.-J."/>
        </authorList>
    </citation>
    <scope>NUCLEOTIDE SEQUENCE [LARGE SCALE GENOMIC DNA]</scope>
    <source>
        <strain evidence="1 2">DK169</strain>
    </source>
</reference>
<dbReference type="OrthoDB" id="1164799at2"/>
<protein>
    <recommendedName>
        <fullName evidence="3">Lipoprotein</fullName>
    </recommendedName>
</protein>
<evidence type="ECO:0000313" key="2">
    <source>
        <dbReference type="Proteomes" id="UP000050827"/>
    </source>
</evidence>
<comment type="caution">
    <text evidence="1">The sequence shown here is derived from an EMBL/GenBank/DDBJ whole genome shotgun (WGS) entry which is preliminary data.</text>
</comment>
<dbReference type="RefSeq" id="WP_055395746.1">
    <property type="nucleotide sequence ID" value="NZ_LCTZ01000002.1"/>
</dbReference>
<dbReference type="STRING" id="346185.AAY42_12610"/>
<name>A0A0Q1HAG7_9FLAO</name>
<evidence type="ECO:0000313" key="1">
    <source>
        <dbReference type="EMBL" id="KQC30622.1"/>
    </source>
</evidence>
<sequence length="181" mass="21436">MKKILLLSVFVIFFYSCIPIRIAPNIKDYKITKGKRFKRGLPKKTVFVFEDPKDADEFYNYINTKFHLEDYYVDTEVPFTIKNDRYYFSFYEVEIPTKTINLIPLVVDGIISQTTEMDPMLEDVHSSRIGNWYIAMEVFSNTEKDCLKEGSISRDVVLAYLRNLKQEYISTHNYNEVVFKN</sequence>
<evidence type="ECO:0008006" key="3">
    <source>
        <dbReference type="Google" id="ProtNLM"/>
    </source>
</evidence>
<dbReference type="PROSITE" id="PS51257">
    <property type="entry name" value="PROKAR_LIPOPROTEIN"/>
    <property type="match status" value="1"/>
</dbReference>
<dbReference type="Proteomes" id="UP000050827">
    <property type="component" value="Unassembled WGS sequence"/>
</dbReference>
<proteinExistence type="predicted"/>
<accession>A0A0Q1HAG7</accession>
<dbReference type="AlphaFoldDB" id="A0A0Q1HAG7"/>